<evidence type="ECO:0000256" key="3">
    <source>
        <dbReference type="ARBA" id="ARBA00022475"/>
    </source>
</evidence>
<dbReference type="EMBL" id="JAUSSW010000012">
    <property type="protein sequence ID" value="MDQ0103996.1"/>
    <property type="molecule type" value="Genomic_DNA"/>
</dbReference>
<keyword evidence="4 7" id="KW-0812">Transmembrane</keyword>
<keyword evidence="3" id="KW-1003">Cell membrane</keyword>
<comment type="subcellular location">
    <subcellularLocation>
        <location evidence="1">Cell membrane</location>
        <topology evidence="1">Multi-pass membrane protein</topology>
    </subcellularLocation>
</comment>
<evidence type="ECO:0000256" key="6">
    <source>
        <dbReference type="ARBA" id="ARBA00023136"/>
    </source>
</evidence>
<accession>A0ABT9TQP5</accession>
<sequence length="250" mass="26660">MIFTMNTQWWQLCLALAVALMLSTAIGFERQSRNKSAGMRTHAMVGLGAALFMVVSKYGFSDVLMVDLVRLDPSRLAAQVVSGIGFIGAGLVFVRRNQVRGLTTAASIWVTAAVGTSAGAGLVLPAVFVTAAHFVIVYLYPVLTGKLRFGLPELWLLRVSYLDGVGALRDILRTCTEQGFRIQGFANTQVDAGGRGIMNRLMQASPDGTVIPEFIEIELEIVGAAPASGIIGRLSQLAAVTEVSVVDNAE</sequence>
<dbReference type="RefSeq" id="WP_197493665.1">
    <property type="nucleotide sequence ID" value="NZ_BDDW01000034.1"/>
</dbReference>
<keyword evidence="5 7" id="KW-1133">Transmembrane helix</keyword>
<dbReference type="PRINTS" id="PR01837">
    <property type="entry name" value="MGTCSAPBPROT"/>
</dbReference>
<name>A0ABT9TQP5_PAENI</name>
<comment type="caution">
    <text evidence="9">The sequence shown here is derived from an EMBL/GenBank/DDBJ whole genome shotgun (WGS) entry which is preliminary data.</text>
</comment>
<dbReference type="PANTHER" id="PTHR33778">
    <property type="entry name" value="PROTEIN MGTC"/>
    <property type="match status" value="1"/>
</dbReference>
<proteinExistence type="inferred from homology"/>
<feature type="transmembrane region" description="Helical" evidence="7">
    <location>
        <begin position="76"/>
        <end position="94"/>
    </location>
</feature>
<feature type="domain" description="MgtC/SapB/SrpB/YhiD N-terminal" evidence="8">
    <location>
        <begin position="16"/>
        <end position="143"/>
    </location>
</feature>
<dbReference type="PANTHER" id="PTHR33778:SF1">
    <property type="entry name" value="MAGNESIUM TRANSPORTER YHID-RELATED"/>
    <property type="match status" value="1"/>
</dbReference>
<reference evidence="9 10" key="1">
    <citation type="submission" date="2023-07" db="EMBL/GenBank/DDBJ databases">
        <title>Sorghum-associated microbial communities from plants grown in Nebraska, USA.</title>
        <authorList>
            <person name="Schachtman D."/>
        </authorList>
    </citation>
    <scope>NUCLEOTIDE SEQUENCE [LARGE SCALE GENOMIC DNA]</scope>
    <source>
        <strain evidence="9 10">CC523</strain>
    </source>
</reference>
<dbReference type="InterPro" id="IPR049177">
    <property type="entry name" value="MgtC_SapB_SrpB_YhiD_N"/>
</dbReference>
<dbReference type="InterPro" id="IPR003416">
    <property type="entry name" value="MgtC/SapB/SrpB/YhiD_fam"/>
</dbReference>
<evidence type="ECO:0000256" key="4">
    <source>
        <dbReference type="ARBA" id="ARBA00022692"/>
    </source>
</evidence>
<organism evidence="9 10">
    <name type="scientific">Paenarthrobacter nicotinovorans</name>
    <name type="common">Arthrobacter nicotinovorans</name>
    <dbReference type="NCBI Taxonomy" id="29320"/>
    <lineage>
        <taxon>Bacteria</taxon>
        <taxon>Bacillati</taxon>
        <taxon>Actinomycetota</taxon>
        <taxon>Actinomycetes</taxon>
        <taxon>Micrococcales</taxon>
        <taxon>Micrococcaceae</taxon>
        <taxon>Paenarthrobacter</taxon>
    </lineage>
</organism>
<feature type="transmembrane region" description="Helical" evidence="7">
    <location>
        <begin position="37"/>
        <end position="55"/>
    </location>
</feature>
<keyword evidence="10" id="KW-1185">Reference proteome</keyword>
<feature type="transmembrane region" description="Helical" evidence="7">
    <location>
        <begin position="106"/>
        <end position="139"/>
    </location>
</feature>
<keyword evidence="6 7" id="KW-0472">Membrane</keyword>
<dbReference type="Pfam" id="PF02308">
    <property type="entry name" value="MgtC"/>
    <property type="match status" value="1"/>
</dbReference>
<evidence type="ECO:0000256" key="2">
    <source>
        <dbReference type="ARBA" id="ARBA00009298"/>
    </source>
</evidence>
<evidence type="ECO:0000313" key="10">
    <source>
        <dbReference type="Proteomes" id="UP001244563"/>
    </source>
</evidence>
<comment type="similarity">
    <text evidence="2">Belongs to the MgtC/SapB family.</text>
</comment>
<dbReference type="Proteomes" id="UP001244563">
    <property type="component" value="Unassembled WGS sequence"/>
</dbReference>
<evidence type="ECO:0000313" key="9">
    <source>
        <dbReference type="EMBL" id="MDQ0103996.1"/>
    </source>
</evidence>
<evidence type="ECO:0000256" key="1">
    <source>
        <dbReference type="ARBA" id="ARBA00004651"/>
    </source>
</evidence>
<evidence type="ECO:0000256" key="7">
    <source>
        <dbReference type="SAM" id="Phobius"/>
    </source>
</evidence>
<protein>
    <submittedName>
        <fullName evidence="9">Mg2+ transporter-C (MgtC) family protein</fullName>
    </submittedName>
</protein>
<evidence type="ECO:0000256" key="5">
    <source>
        <dbReference type="ARBA" id="ARBA00022989"/>
    </source>
</evidence>
<gene>
    <name evidence="9" type="ORF">J2T10_003665</name>
</gene>
<evidence type="ECO:0000259" key="8">
    <source>
        <dbReference type="Pfam" id="PF02308"/>
    </source>
</evidence>